<dbReference type="Gene3D" id="2.60.40.1120">
    <property type="entry name" value="Carboxypeptidase-like, regulatory domain"/>
    <property type="match status" value="1"/>
</dbReference>
<feature type="signal peptide" evidence="1">
    <location>
        <begin position="1"/>
        <end position="19"/>
    </location>
</feature>
<evidence type="ECO:0000256" key="1">
    <source>
        <dbReference type="SAM" id="SignalP"/>
    </source>
</evidence>
<keyword evidence="1" id="KW-0732">Signal</keyword>
<dbReference type="Proteomes" id="UP000787625">
    <property type="component" value="Unassembled WGS sequence"/>
</dbReference>
<dbReference type="SUPFAM" id="SSF49464">
    <property type="entry name" value="Carboxypeptidase regulatory domain-like"/>
    <property type="match status" value="1"/>
</dbReference>
<protein>
    <submittedName>
        <fullName evidence="2">TonB-dependent receptor family protein</fullName>
    </submittedName>
</protein>
<evidence type="ECO:0000313" key="2">
    <source>
        <dbReference type="EMBL" id="HJD52134.1"/>
    </source>
</evidence>
<name>A0A9D2ZU70_9BACT</name>
<dbReference type="InterPro" id="IPR008969">
    <property type="entry name" value="CarboxyPept-like_regulatory"/>
</dbReference>
<dbReference type="EMBL" id="DWUP01000005">
    <property type="protein sequence ID" value="HJD52134.1"/>
    <property type="molecule type" value="Genomic_DNA"/>
</dbReference>
<gene>
    <name evidence="2" type="ORF">IAA93_00180</name>
</gene>
<feature type="non-terminal residue" evidence="2">
    <location>
        <position position="707"/>
    </location>
</feature>
<dbReference type="AlphaFoldDB" id="A0A9D2ZU70"/>
<keyword evidence="2" id="KW-0675">Receptor</keyword>
<comment type="caution">
    <text evidence="2">The sequence shown here is derived from an EMBL/GenBank/DDBJ whole genome shotgun (WGS) entry which is preliminary data.</text>
</comment>
<dbReference type="SUPFAM" id="SSF56935">
    <property type="entry name" value="Porins"/>
    <property type="match status" value="1"/>
</dbReference>
<reference evidence="2" key="1">
    <citation type="journal article" date="2021" name="PeerJ">
        <title>Extensive microbial diversity within the chicken gut microbiome revealed by metagenomics and culture.</title>
        <authorList>
            <person name="Gilroy R."/>
            <person name="Ravi A."/>
            <person name="Getino M."/>
            <person name="Pursley I."/>
            <person name="Horton D.L."/>
            <person name="Alikhan N.F."/>
            <person name="Baker D."/>
            <person name="Gharbi K."/>
            <person name="Hall N."/>
            <person name="Watson M."/>
            <person name="Adriaenssens E.M."/>
            <person name="Foster-Nyarko E."/>
            <person name="Jarju S."/>
            <person name="Secka A."/>
            <person name="Antonio M."/>
            <person name="Oren A."/>
            <person name="Chaudhuri R.R."/>
            <person name="La Ragione R."/>
            <person name="Hildebrand F."/>
            <person name="Pallen M.J."/>
        </authorList>
    </citation>
    <scope>NUCLEOTIDE SEQUENCE</scope>
    <source>
        <strain evidence="2">MalCec1-1739</strain>
    </source>
</reference>
<accession>A0A9D2ZU70</accession>
<sequence>MRHLAMFVVLSCLSMALHARGKVTGTVRSDDGGCVPYAPVFLLRPDSSLAASAMSDSTGVYGLMDVADGDYLLRFAALGYDDRTQPLSVSGDVTVDVVMHRSVAALDEVTVSGRTFIRQEDKLLIIPDKVSVKHSVTGYDLLANLMIPGVDVDSRKGQVTRFGKDVALYIDGRKAEYRDVQQLRPQDVERVEYMDVPTGKYARDNAAINYITKKYKAGGYVAVDGLQAIGYLNGDYNAAAKLAHGNTSITLFGGYMRKQSDNHSLKHEDILFPTQLVTRDYTTYDGLTDNNQQYAELNVENRTDRHNVVVKGSFLRNDSPGDHNASVLTYNGLSENDVQAWDNTTQKSLRPSLTFFGDFKIKENQSLEITAIGNYSDTDYARQYSENGNGTSTQSNEDIYTTYFTAFYNLKLKNKDQLAFMLANFNIFSSVSYTGSVEAAQKMRTCESLFLVQYGHSFNDKLSLALLSGISLLNYDIHGGLSSTVPYLRWNSWLNYSISKTQMLSWSINASNMHPWTGYMNGIEQDIDLLQVRRGNPDLKPTKMLASALNYNIQGKKIDGSAMALYQYFGDNTFRDYYIDEDRNKLVSTYSTDGNLHQLFLNVSLAWRPSEHFRIKLDGWYSYNRAKGRQQLALHCLNGAMTAAYYWRDLSVNAYIKSRQRSFTQDLSWQDYPFRYGLSVGWHRAGWSIEAGADNLFMTDNKIVNMI</sequence>
<reference evidence="2" key="2">
    <citation type="submission" date="2021-04" db="EMBL/GenBank/DDBJ databases">
        <authorList>
            <person name="Gilroy R."/>
        </authorList>
    </citation>
    <scope>NUCLEOTIDE SEQUENCE</scope>
    <source>
        <strain evidence="2">MalCec1-1739</strain>
    </source>
</reference>
<dbReference type="Pfam" id="PF13620">
    <property type="entry name" value="CarboxypepD_reg"/>
    <property type="match status" value="1"/>
</dbReference>
<evidence type="ECO:0000313" key="3">
    <source>
        <dbReference type="Proteomes" id="UP000787625"/>
    </source>
</evidence>
<proteinExistence type="predicted"/>
<organism evidence="2 3">
    <name type="scientific">Candidatus Avibacteroides avistercoris</name>
    <dbReference type="NCBI Taxonomy" id="2840690"/>
    <lineage>
        <taxon>Bacteria</taxon>
        <taxon>Pseudomonadati</taxon>
        <taxon>Bacteroidota</taxon>
        <taxon>Bacteroidia</taxon>
        <taxon>Bacteroidales</taxon>
        <taxon>Bacteroidaceae</taxon>
        <taxon>Bacteroidaceae incertae sedis</taxon>
        <taxon>Candidatus Avibacteroides</taxon>
    </lineage>
</organism>
<feature type="chain" id="PRO_5038393653" evidence="1">
    <location>
        <begin position="20"/>
        <end position="707"/>
    </location>
</feature>